<dbReference type="EMBL" id="AP019800">
    <property type="protein sequence ID" value="BBL92353.1"/>
    <property type="molecule type" value="Genomic_DNA"/>
</dbReference>
<feature type="transmembrane region" description="Helical" evidence="1">
    <location>
        <begin position="37"/>
        <end position="57"/>
    </location>
</feature>
<dbReference type="AlphaFoldDB" id="A0A510IF62"/>
<sequence length="90" mass="10232">MKCRMRVILVSILVIVISGCADHVSLEAAAEMEKVGFWTGLWHGFILPFSMLGSMLWEEVAIYAIYNAGGWYDFGYFLGVWLLADLYFDL</sequence>
<feature type="transmembrane region" description="Helical" evidence="1">
    <location>
        <begin position="64"/>
        <end position="84"/>
    </location>
</feature>
<evidence type="ECO:0000256" key="1">
    <source>
        <dbReference type="SAM" id="Phobius"/>
    </source>
</evidence>
<evidence type="ECO:0000313" key="2">
    <source>
        <dbReference type="EMBL" id="BBL92353.1"/>
    </source>
</evidence>
<keyword evidence="2" id="KW-0614">Plasmid</keyword>
<dbReference type="PROSITE" id="PS51257">
    <property type="entry name" value="PROKAR_LIPOPROTEIN"/>
    <property type="match status" value="1"/>
</dbReference>
<keyword evidence="1" id="KW-0472">Membrane</keyword>
<evidence type="ECO:0000313" key="3">
    <source>
        <dbReference type="Proteomes" id="UP000315115"/>
    </source>
</evidence>
<keyword evidence="1" id="KW-0812">Transmembrane</keyword>
<gene>
    <name evidence="2" type="ORF">VroAM7_50060</name>
</gene>
<reference evidence="3" key="1">
    <citation type="submission" date="2019-07" db="EMBL/GenBank/DDBJ databases">
        <title>Complete Genome Sequences of Vibrion rotiferianus strain AM7.</title>
        <authorList>
            <person name="Miyazaki K."/>
            <person name="Wiseschart A."/>
            <person name="Pootanakit K."/>
            <person name="Ishimori K."/>
            <person name="Kitahara K."/>
        </authorList>
    </citation>
    <scope>NUCLEOTIDE SEQUENCE [LARGE SCALE GENOMIC DNA]</scope>
    <source>
        <strain evidence="3">AM7</strain>
        <plasmid evidence="3">pam7 dna</plasmid>
    </source>
</reference>
<organism evidence="2 3">
    <name type="scientific">Vibrio rotiferianus</name>
    <dbReference type="NCBI Taxonomy" id="190895"/>
    <lineage>
        <taxon>Bacteria</taxon>
        <taxon>Pseudomonadati</taxon>
        <taxon>Pseudomonadota</taxon>
        <taxon>Gammaproteobacteria</taxon>
        <taxon>Vibrionales</taxon>
        <taxon>Vibrionaceae</taxon>
        <taxon>Vibrio</taxon>
    </lineage>
</organism>
<keyword evidence="1" id="KW-1133">Transmembrane helix</keyword>
<protein>
    <submittedName>
        <fullName evidence="2">Uncharacterized protein</fullName>
    </submittedName>
</protein>
<proteinExistence type="predicted"/>
<geneLocation type="plasmid" evidence="3">
    <name>pam7 dna</name>
</geneLocation>
<dbReference type="Proteomes" id="UP000315115">
    <property type="component" value="Plasmid pAM7"/>
</dbReference>
<name>A0A510IF62_9VIBR</name>
<accession>A0A510IF62</accession>